<evidence type="ECO:0000313" key="2">
    <source>
        <dbReference type="Proteomes" id="UP000308038"/>
    </source>
</evidence>
<dbReference type="Proteomes" id="UP000308038">
    <property type="component" value="Unassembled WGS sequence"/>
</dbReference>
<protein>
    <submittedName>
        <fullName evidence="1">Peptidase inhibitor</fullName>
    </submittedName>
</protein>
<comment type="caution">
    <text evidence="1">The sequence shown here is derived from an EMBL/GenBank/DDBJ whole genome shotgun (WGS) entry which is preliminary data.</text>
</comment>
<dbReference type="EMBL" id="SSTI01000004">
    <property type="protein sequence ID" value="THG40532.1"/>
    <property type="molecule type" value="Genomic_DNA"/>
</dbReference>
<reference evidence="1 2" key="1">
    <citation type="submission" date="2019-04" db="EMBL/GenBank/DDBJ databases">
        <title>Microbes associate with the intestines of laboratory mice.</title>
        <authorList>
            <person name="Navarre W."/>
            <person name="Wong E."/>
            <person name="Huang K.C."/>
            <person name="Tropini C."/>
            <person name="Ng K."/>
            <person name="Yu B."/>
        </authorList>
    </citation>
    <scope>NUCLEOTIDE SEQUENCE [LARGE SCALE GENOMIC DNA]</scope>
    <source>
        <strain evidence="1 2">NM83_B4-11</strain>
    </source>
</reference>
<sequence length="92" mass="9511">MRAILAAAVLLSGCATGTSGSYSAEGAMCNANAAEKFVGRPLEGNQEAAQRAAGARVVRTYITGSALTMDFRQDRLNIETTPEGIITQVSCG</sequence>
<evidence type="ECO:0000313" key="1">
    <source>
        <dbReference type="EMBL" id="THG40532.1"/>
    </source>
</evidence>
<accession>A0ABY2QIA1</accession>
<dbReference type="Gene3D" id="3.30.10.10">
    <property type="entry name" value="Trypsin Inhibitor V, subunit A"/>
    <property type="match status" value="1"/>
</dbReference>
<name>A0ABY2QIA1_9SPHN</name>
<keyword evidence="2" id="KW-1185">Reference proteome</keyword>
<organism evidence="1 2">
    <name type="scientific">Sphingomonas olei</name>
    <dbReference type="NCBI Taxonomy" id="1886787"/>
    <lineage>
        <taxon>Bacteria</taxon>
        <taxon>Pseudomonadati</taxon>
        <taxon>Pseudomonadota</taxon>
        <taxon>Alphaproteobacteria</taxon>
        <taxon>Sphingomonadales</taxon>
        <taxon>Sphingomonadaceae</taxon>
        <taxon>Sphingomonas</taxon>
    </lineage>
</organism>
<dbReference type="InterPro" id="IPR021719">
    <property type="entry name" value="Prot_inh_I78"/>
</dbReference>
<gene>
    <name evidence="1" type="ORF">E5988_06820</name>
</gene>
<proteinExistence type="predicted"/>
<dbReference type="RefSeq" id="WP_136451198.1">
    <property type="nucleotide sequence ID" value="NZ_SSTI01000004.1"/>
</dbReference>
<dbReference type="Pfam" id="PF11720">
    <property type="entry name" value="Inhibitor_I78"/>
    <property type="match status" value="1"/>
</dbReference>